<reference evidence="2" key="1">
    <citation type="submission" date="2021-01" db="EMBL/GenBank/DDBJ databases">
        <authorList>
            <person name="Corre E."/>
            <person name="Pelletier E."/>
            <person name="Niang G."/>
            <person name="Scheremetjew M."/>
            <person name="Finn R."/>
            <person name="Kale V."/>
            <person name="Holt S."/>
            <person name="Cochrane G."/>
            <person name="Meng A."/>
            <person name="Brown T."/>
            <person name="Cohen L."/>
        </authorList>
    </citation>
    <scope>NUCLEOTIDE SEQUENCE</scope>
    <source>
        <strain evidence="2">MM31A-1</strain>
    </source>
</reference>
<gene>
    <name evidence="2" type="ORF">CDEB00056_LOCUS5654</name>
</gene>
<evidence type="ECO:0000256" key="1">
    <source>
        <dbReference type="SAM" id="MobiDB-lite"/>
    </source>
</evidence>
<accession>A0A7S3V6N6</accession>
<proteinExistence type="predicted"/>
<dbReference type="AlphaFoldDB" id="A0A7S3V6N6"/>
<organism evidence="2">
    <name type="scientific">Chaetoceros debilis</name>
    <dbReference type="NCBI Taxonomy" id="122233"/>
    <lineage>
        <taxon>Eukaryota</taxon>
        <taxon>Sar</taxon>
        <taxon>Stramenopiles</taxon>
        <taxon>Ochrophyta</taxon>
        <taxon>Bacillariophyta</taxon>
        <taxon>Coscinodiscophyceae</taxon>
        <taxon>Chaetocerotophycidae</taxon>
        <taxon>Chaetocerotales</taxon>
        <taxon>Chaetocerotaceae</taxon>
        <taxon>Chaetoceros</taxon>
    </lineage>
</organism>
<evidence type="ECO:0000313" key="2">
    <source>
        <dbReference type="EMBL" id="CAE0460813.1"/>
    </source>
</evidence>
<sequence length="505" mass="57363">MTFGAYLLLRKCFRCQDTELTKEDSKKMAVINQGKQSDWKNEQGKTIDFPWGWPEMKHKESLSPLVYDKQIHAHKHKHNPRSEYSFSYNRMIAAKRTLKSNATDEKTGFPYHTQLYTSRPYMSSKKVTPTSTCMKRVTAAELEKINFGIKQKGPMYYTNKEGEACYTLEDHVEGKEIFQQATETHTEIQTRKQNSIHEASLNPTVYTSKSIISSPRGSNYNSIKVKGGLGPKFYNRGSNGCINAIVTRYDRYGNVQMMAMIRPESADSDPGDYQMSAGCIFFGEELTFNNVTIPKFTSTPYCITSGEENVDAQTGQIRGRGLAYARAAIYSKLWHGEEFKDLIDTWNFDKVGEGIVDDVSNTSQAWVETSYNVHHVTGMESQEELSKLVNAKVNKERKNVGFGVWRSIDTNPRDEDNVSSQFYVEKEKEDGSEGFENVLAKHDKGAAKFDPFVEFDLWHGEHSFVARTICDYVKSRYAFQEPALDDENGDGDNGNSPFGKCTRIS</sequence>
<name>A0A7S3V6N6_9STRA</name>
<feature type="region of interest" description="Disordered" evidence="1">
    <location>
        <begin position="483"/>
        <end position="505"/>
    </location>
</feature>
<protein>
    <submittedName>
        <fullName evidence="2">Uncharacterized protein</fullName>
    </submittedName>
</protein>
<dbReference type="EMBL" id="HBIO01007534">
    <property type="protein sequence ID" value="CAE0460813.1"/>
    <property type="molecule type" value="Transcribed_RNA"/>
</dbReference>